<dbReference type="SUPFAM" id="SSF110997">
    <property type="entry name" value="Sporulation related repeat"/>
    <property type="match status" value="1"/>
</dbReference>
<dbReference type="Pfam" id="PF05036">
    <property type="entry name" value="SPOR"/>
    <property type="match status" value="1"/>
</dbReference>
<dbReference type="Gene3D" id="3.30.70.1070">
    <property type="entry name" value="Sporulation related repeat"/>
    <property type="match status" value="1"/>
</dbReference>
<evidence type="ECO:0000313" key="4">
    <source>
        <dbReference type="Proteomes" id="UP000295493"/>
    </source>
</evidence>
<evidence type="ECO:0000259" key="2">
    <source>
        <dbReference type="PROSITE" id="PS51724"/>
    </source>
</evidence>
<keyword evidence="1" id="KW-0472">Membrane</keyword>
<keyword evidence="1" id="KW-1133">Transmembrane helix</keyword>
<dbReference type="InterPro" id="IPR036680">
    <property type="entry name" value="SPOR-like_sf"/>
</dbReference>
<evidence type="ECO:0000256" key="1">
    <source>
        <dbReference type="SAM" id="Phobius"/>
    </source>
</evidence>
<dbReference type="RefSeq" id="WP_229668142.1">
    <property type="nucleotide sequence ID" value="NZ_BMLU01000003.1"/>
</dbReference>
<organism evidence="3 4">
    <name type="scientific">Stakelama pacifica</name>
    <dbReference type="NCBI Taxonomy" id="517720"/>
    <lineage>
        <taxon>Bacteria</taxon>
        <taxon>Pseudomonadati</taxon>
        <taxon>Pseudomonadota</taxon>
        <taxon>Alphaproteobacteria</taxon>
        <taxon>Sphingomonadales</taxon>
        <taxon>Sphingomonadaceae</taxon>
        <taxon>Stakelama</taxon>
    </lineage>
</organism>
<name>A0A4R6FS73_9SPHN</name>
<gene>
    <name evidence="3" type="ORF">EV664_103247</name>
</gene>
<dbReference type="GO" id="GO:0042834">
    <property type="term" value="F:peptidoglycan binding"/>
    <property type="evidence" value="ECO:0007669"/>
    <property type="project" value="InterPro"/>
</dbReference>
<sequence length="242" mass="24959">MRMGSAGEDHEDDRLSWLEKAETAERDENGSGLGGVLVLVGIGLALIAAAIFGWWWLHSSHGASGSGDLIQAQPGPYKVKPGDTGGMKVAGDGDLRFVTSDGGISNGSVDIGAIPEEPVAGSRAPGPKPGADAGATKVVAPVPQDAAEVAPRKTMIAPSTAPGRSSGSLVQLGSFPNKSRADSAWKRLSERFAYLAPLSPSVEKAEVNDSTVYRLRVNAGSAPQAKELCGKLKIAGENCYIP</sequence>
<keyword evidence="1" id="KW-0812">Transmembrane</keyword>
<reference evidence="3 4" key="1">
    <citation type="submission" date="2019-03" db="EMBL/GenBank/DDBJ databases">
        <title>Genomic Encyclopedia of Type Strains, Phase IV (KMG-IV): sequencing the most valuable type-strain genomes for metagenomic binning, comparative biology and taxonomic classification.</title>
        <authorList>
            <person name="Goeker M."/>
        </authorList>
    </citation>
    <scope>NUCLEOTIDE SEQUENCE [LARGE SCALE GENOMIC DNA]</scope>
    <source>
        <strain evidence="3 4">DSM 25059</strain>
    </source>
</reference>
<dbReference type="InterPro" id="IPR007730">
    <property type="entry name" value="SPOR-like_dom"/>
</dbReference>
<proteinExistence type="predicted"/>
<dbReference type="Proteomes" id="UP000295493">
    <property type="component" value="Unassembled WGS sequence"/>
</dbReference>
<keyword evidence="4" id="KW-1185">Reference proteome</keyword>
<accession>A0A4R6FS73</accession>
<feature type="transmembrane region" description="Helical" evidence="1">
    <location>
        <begin position="36"/>
        <end position="57"/>
    </location>
</feature>
<dbReference type="AlphaFoldDB" id="A0A4R6FS73"/>
<feature type="domain" description="SPOR" evidence="2">
    <location>
        <begin position="162"/>
        <end position="242"/>
    </location>
</feature>
<comment type="caution">
    <text evidence="3">The sequence shown here is derived from an EMBL/GenBank/DDBJ whole genome shotgun (WGS) entry which is preliminary data.</text>
</comment>
<protein>
    <submittedName>
        <fullName evidence="3">Sporulation related protein</fullName>
    </submittedName>
</protein>
<dbReference type="PROSITE" id="PS51724">
    <property type="entry name" value="SPOR"/>
    <property type="match status" value="1"/>
</dbReference>
<dbReference type="EMBL" id="SNWD01000003">
    <property type="protein sequence ID" value="TDN84601.1"/>
    <property type="molecule type" value="Genomic_DNA"/>
</dbReference>
<evidence type="ECO:0000313" key="3">
    <source>
        <dbReference type="EMBL" id="TDN84601.1"/>
    </source>
</evidence>